<dbReference type="EMBL" id="CADCWN010000154">
    <property type="protein sequence ID" value="CAA9570882.1"/>
    <property type="molecule type" value="Genomic_DNA"/>
</dbReference>
<dbReference type="InterPro" id="IPR034660">
    <property type="entry name" value="DinB/YfiT-like"/>
</dbReference>
<dbReference type="Pfam" id="PF12867">
    <property type="entry name" value="DinB_2"/>
    <property type="match status" value="1"/>
</dbReference>
<sequence>MEPLIEAATRTIEDLRRDMRDGLAGQAPDLLNRRPYPAGNTIAGLVAHMYDAGNFLLHAGLGEAVARDREAQFAATMHDADALLAQVDRATGNLLALAARYTAADLARHQEFRGNATVGAWFVLHACSHLLEHWGQIQTIRDSHGA</sequence>
<dbReference type="InterPro" id="IPR024775">
    <property type="entry name" value="DinB-like"/>
</dbReference>
<proteinExistence type="predicted"/>
<reference evidence="2" key="1">
    <citation type="submission" date="2020-02" db="EMBL/GenBank/DDBJ databases">
        <authorList>
            <person name="Meier V. D."/>
        </authorList>
    </citation>
    <scope>NUCLEOTIDE SEQUENCE</scope>
    <source>
        <strain evidence="2">AVDCRST_MAG18</strain>
    </source>
</reference>
<dbReference type="SUPFAM" id="SSF109854">
    <property type="entry name" value="DinB/YfiT-like putative metalloenzymes"/>
    <property type="match status" value="1"/>
</dbReference>
<evidence type="ECO:0000259" key="1">
    <source>
        <dbReference type="Pfam" id="PF12867"/>
    </source>
</evidence>
<name>A0A6J4V6N7_9BACT</name>
<dbReference type="Gene3D" id="1.20.120.450">
    <property type="entry name" value="dinb family like domain"/>
    <property type="match status" value="1"/>
</dbReference>
<evidence type="ECO:0000313" key="2">
    <source>
        <dbReference type="EMBL" id="CAA9570882.1"/>
    </source>
</evidence>
<organism evidence="2">
    <name type="scientific">uncultured Thermomicrobiales bacterium</name>
    <dbReference type="NCBI Taxonomy" id="1645740"/>
    <lineage>
        <taxon>Bacteria</taxon>
        <taxon>Pseudomonadati</taxon>
        <taxon>Thermomicrobiota</taxon>
        <taxon>Thermomicrobia</taxon>
        <taxon>Thermomicrobiales</taxon>
        <taxon>environmental samples</taxon>
    </lineage>
</organism>
<protein>
    <recommendedName>
        <fullName evidence="1">DinB-like domain-containing protein</fullName>
    </recommendedName>
</protein>
<dbReference type="AlphaFoldDB" id="A0A6J4V6N7"/>
<accession>A0A6J4V6N7</accession>
<feature type="domain" description="DinB-like" evidence="1">
    <location>
        <begin position="13"/>
        <end position="137"/>
    </location>
</feature>
<gene>
    <name evidence="2" type="ORF">AVDCRST_MAG18-1963</name>
</gene>